<dbReference type="AlphaFoldDB" id="A0AA37IY44"/>
<feature type="domain" description="RecF/RecN/SMC N-terminal" evidence="10">
    <location>
        <begin position="2"/>
        <end position="504"/>
    </location>
</feature>
<protein>
    <recommendedName>
        <fullName evidence="3 9">DNA repair protein RecN</fullName>
    </recommendedName>
    <alternativeName>
        <fullName evidence="8 9">Recombination protein N</fullName>
    </alternativeName>
</protein>
<evidence type="ECO:0000256" key="5">
    <source>
        <dbReference type="ARBA" id="ARBA00022763"/>
    </source>
</evidence>
<dbReference type="Gene3D" id="3.40.50.300">
    <property type="entry name" value="P-loop containing nucleotide triphosphate hydrolases"/>
    <property type="match status" value="2"/>
</dbReference>
<comment type="function">
    <text evidence="1 9">May be involved in recombinational repair of damaged DNA.</text>
</comment>
<evidence type="ECO:0000256" key="1">
    <source>
        <dbReference type="ARBA" id="ARBA00003618"/>
    </source>
</evidence>
<evidence type="ECO:0000256" key="2">
    <source>
        <dbReference type="ARBA" id="ARBA00009441"/>
    </source>
</evidence>
<name>A0AA37IY44_9FIRM</name>
<dbReference type="Proteomes" id="UP001055185">
    <property type="component" value="Unassembled WGS sequence"/>
</dbReference>
<dbReference type="InterPro" id="IPR004604">
    <property type="entry name" value="DNA_recomb/repair_RecN"/>
</dbReference>
<dbReference type="GO" id="GO:0005524">
    <property type="term" value="F:ATP binding"/>
    <property type="evidence" value="ECO:0007669"/>
    <property type="project" value="UniProtKB-KW"/>
</dbReference>
<dbReference type="CDD" id="cd03241">
    <property type="entry name" value="ABC_RecN"/>
    <property type="match status" value="2"/>
</dbReference>
<organism evidence="11 12">
    <name type="scientific">Faecalibacterium gallinarum</name>
    <dbReference type="NCBI Taxonomy" id="2903556"/>
    <lineage>
        <taxon>Bacteria</taxon>
        <taxon>Bacillati</taxon>
        <taxon>Bacillota</taxon>
        <taxon>Clostridia</taxon>
        <taxon>Eubacteriales</taxon>
        <taxon>Oscillospiraceae</taxon>
        <taxon>Faecalibacterium</taxon>
    </lineage>
</organism>
<dbReference type="GO" id="GO:0006281">
    <property type="term" value="P:DNA repair"/>
    <property type="evidence" value="ECO:0007669"/>
    <property type="project" value="UniProtKB-KW"/>
</dbReference>
<evidence type="ECO:0000256" key="8">
    <source>
        <dbReference type="ARBA" id="ARBA00033408"/>
    </source>
</evidence>
<evidence type="ECO:0000256" key="9">
    <source>
        <dbReference type="PIRNR" id="PIRNR003128"/>
    </source>
</evidence>
<dbReference type="InterPro" id="IPR027417">
    <property type="entry name" value="P-loop_NTPase"/>
</dbReference>
<gene>
    <name evidence="11" type="primary">recN</name>
    <name evidence="11" type="ORF">JCM17207_03570</name>
</gene>
<dbReference type="GO" id="GO:0043590">
    <property type="term" value="C:bacterial nucleoid"/>
    <property type="evidence" value="ECO:0007669"/>
    <property type="project" value="TreeGrafter"/>
</dbReference>
<dbReference type="Pfam" id="PF02463">
    <property type="entry name" value="SMC_N"/>
    <property type="match status" value="1"/>
</dbReference>
<keyword evidence="6" id="KW-0067">ATP-binding</keyword>
<dbReference type="NCBIfam" id="TIGR00634">
    <property type="entry name" value="recN"/>
    <property type="match status" value="1"/>
</dbReference>
<dbReference type="InterPro" id="IPR003395">
    <property type="entry name" value="RecF/RecN/SMC_N"/>
</dbReference>
<evidence type="ECO:0000313" key="12">
    <source>
        <dbReference type="Proteomes" id="UP001055185"/>
    </source>
</evidence>
<comment type="caution">
    <text evidence="11">The sequence shown here is derived from an EMBL/GenBank/DDBJ whole genome shotgun (WGS) entry which is preliminary data.</text>
</comment>
<keyword evidence="12" id="KW-1185">Reference proteome</keyword>
<comment type="similarity">
    <text evidence="2 9">Belongs to the RecN family.</text>
</comment>
<keyword evidence="7 9" id="KW-0234">DNA repair</keyword>
<dbReference type="PIRSF" id="PIRSF003128">
    <property type="entry name" value="RecN"/>
    <property type="match status" value="1"/>
</dbReference>
<keyword evidence="5 9" id="KW-0227">DNA damage</keyword>
<dbReference type="GO" id="GO:0009432">
    <property type="term" value="P:SOS response"/>
    <property type="evidence" value="ECO:0007669"/>
    <property type="project" value="TreeGrafter"/>
</dbReference>
<sequence length="563" mass="61140">MLTSLQIENVAVIQKAEVHFEKGLNVLTGETGAGKSILIDSINAILGSRTSRDLVRTGASKAVIRAAFDGIPAAVQDRLEQAGYERSDALLLTREISAEGKSSCRINGMPANASVLREICGGLININGQHDSVGLLNPANHQELLDAYAQNEKAYQDYRTVYRELVRVKRAMDALITDEDEKQRKIELLSYQADEIDAAALTPGEEETLTARRKVLANASAIRERIAQAYGALSGGDESLGGVDLLGEASNAVDAAAQLDESLAGPAGQLMDLYYMAKDLSAELVGRLENYESNDEALDEIEQRLDLIYKLKRKYGGTVEDILAFGEKARAELERIQSSQEEQEQLQAEKLRLYHLARERAEVLTQTRLKAFEELNRRISDTLDFLNMPGVRMSLHHTRGPLAGHGQDTIEFFISTNPGEAPKPLAKIASGGELSRITLAVKNALADRDAVPTVIYDEIDSGVSGKAAGKIGAVLRQSAASHQILCITHTAQIAALADCHLMIQKNVTGDRTYTEVYPLDQEGRVDALAHLISGDRVTELALANAREMLGLAAAQKEQGSFPA</sequence>
<dbReference type="RefSeq" id="WP_238315922.1">
    <property type="nucleotide sequence ID" value="NZ_BQKV01000018.1"/>
</dbReference>
<evidence type="ECO:0000259" key="10">
    <source>
        <dbReference type="Pfam" id="PF02463"/>
    </source>
</evidence>
<evidence type="ECO:0000256" key="6">
    <source>
        <dbReference type="ARBA" id="ARBA00022840"/>
    </source>
</evidence>
<dbReference type="FunFam" id="3.40.50.300:FF:000319">
    <property type="entry name" value="DNA repair protein RecN"/>
    <property type="match status" value="1"/>
</dbReference>
<dbReference type="SUPFAM" id="SSF52540">
    <property type="entry name" value="P-loop containing nucleoside triphosphate hydrolases"/>
    <property type="match status" value="1"/>
</dbReference>
<evidence type="ECO:0000313" key="11">
    <source>
        <dbReference type="EMBL" id="GJN63732.1"/>
    </source>
</evidence>
<evidence type="ECO:0000256" key="7">
    <source>
        <dbReference type="ARBA" id="ARBA00023204"/>
    </source>
</evidence>
<dbReference type="PANTHER" id="PTHR11059">
    <property type="entry name" value="DNA REPAIR PROTEIN RECN"/>
    <property type="match status" value="1"/>
</dbReference>
<dbReference type="EMBL" id="BQKV01000018">
    <property type="protein sequence ID" value="GJN63732.1"/>
    <property type="molecule type" value="Genomic_DNA"/>
</dbReference>
<proteinExistence type="inferred from homology"/>
<accession>A0AA37IY44</accession>
<dbReference type="GO" id="GO:0006310">
    <property type="term" value="P:DNA recombination"/>
    <property type="evidence" value="ECO:0007669"/>
    <property type="project" value="InterPro"/>
</dbReference>
<reference evidence="11" key="1">
    <citation type="journal article" date="2022" name="Int. J. Syst. Evol. Microbiol.">
        <title>Genome-based, phenotypic and chemotaxonomic classification of Faecalibacterium strains: proposal of three novel species Faecalibacterium duncaniae sp. nov., Faecalibacterium hattorii sp. nov. and Faecalibacterium gallinarum sp. nov. .</title>
        <authorList>
            <person name="Sakamoto M."/>
            <person name="Sakurai N."/>
            <person name="Tanno H."/>
            <person name="Iino T."/>
            <person name="Ohkuma M."/>
            <person name="Endo A."/>
        </authorList>
    </citation>
    <scope>NUCLEOTIDE SEQUENCE</scope>
    <source>
        <strain evidence="11">JCM 17207</strain>
    </source>
</reference>
<dbReference type="PANTHER" id="PTHR11059:SF0">
    <property type="entry name" value="DNA REPAIR PROTEIN RECN"/>
    <property type="match status" value="1"/>
</dbReference>
<evidence type="ECO:0000256" key="3">
    <source>
        <dbReference type="ARBA" id="ARBA00021315"/>
    </source>
</evidence>
<keyword evidence="4" id="KW-0547">Nucleotide-binding</keyword>
<evidence type="ECO:0000256" key="4">
    <source>
        <dbReference type="ARBA" id="ARBA00022741"/>
    </source>
</evidence>